<dbReference type="SMART" id="SM00827">
    <property type="entry name" value="PKS_AT"/>
    <property type="match status" value="1"/>
</dbReference>
<dbReference type="InterPro" id="IPR036736">
    <property type="entry name" value="ACP-like_sf"/>
</dbReference>
<dbReference type="SUPFAM" id="SSF51735">
    <property type="entry name" value="NAD(P)-binding Rossmann-fold domains"/>
    <property type="match status" value="1"/>
</dbReference>
<dbReference type="InterPro" id="IPR049900">
    <property type="entry name" value="PKS_mFAS_DH"/>
</dbReference>
<dbReference type="Gene3D" id="3.40.50.720">
    <property type="entry name" value="NAD(P)-binding Rossmann-like Domain"/>
    <property type="match status" value="1"/>
</dbReference>
<feature type="domain" description="Ketosynthase family 3 (KS3)" evidence="7">
    <location>
        <begin position="1"/>
        <end position="453"/>
    </location>
</feature>
<protein>
    <submittedName>
        <fullName evidence="9">Erythronolide synthase</fullName>
    </submittedName>
</protein>
<dbReference type="InterPro" id="IPR013968">
    <property type="entry name" value="PKS_KR"/>
</dbReference>
<dbReference type="Pfam" id="PF00698">
    <property type="entry name" value="Acyl_transf_1"/>
    <property type="match status" value="1"/>
</dbReference>
<dbReference type="InterPro" id="IPR042104">
    <property type="entry name" value="PKS_dehydratase_sf"/>
</dbReference>
<feature type="region of interest" description="N-terminal hotdog fold" evidence="5">
    <location>
        <begin position="1449"/>
        <end position="1572"/>
    </location>
</feature>
<dbReference type="InterPro" id="IPR029069">
    <property type="entry name" value="HotDog_dom_sf"/>
</dbReference>
<dbReference type="InterPro" id="IPR050091">
    <property type="entry name" value="PKS_NRPS_Biosynth_Enz"/>
</dbReference>
<evidence type="ECO:0000256" key="3">
    <source>
        <dbReference type="ARBA" id="ARBA00022679"/>
    </source>
</evidence>
<feature type="domain" description="PKS/mFAS DH" evidence="8">
    <location>
        <begin position="1449"/>
        <end position="1733"/>
    </location>
</feature>
<dbReference type="EMBL" id="MCOK01000001">
    <property type="protein sequence ID" value="OOC53324.1"/>
    <property type="molecule type" value="Genomic_DNA"/>
</dbReference>
<dbReference type="Pfam" id="PF08659">
    <property type="entry name" value="KR"/>
    <property type="match status" value="1"/>
</dbReference>
<dbReference type="CDD" id="cd08953">
    <property type="entry name" value="KR_2_SDR_x"/>
    <property type="match status" value="1"/>
</dbReference>
<evidence type="ECO:0000256" key="5">
    <source>
        <dbReference type="PROSITE-ProRule" id="PRU01363"/>
    </source>
</evidence>
<keyword evidence="1" id="KW-0596">Phosphopantetheine</keyword>
<dbReference type="SUPFAM" id="SSF52151">
    <property type="entry name" value="FabD/lysophospholipase-like"/>
    <property type="match status" value="1"/>
</dbReference>
<comment type="caution">
    <text evidence="9">The sequence shown here is derived from an EMBL/GenBank/DDBJ whole genome shotgun (WGS) entry which is preliminary data.</text>
</comment>
<organism evidence="9 10">
    <name type="scientific">Nocardiopsis sinuspersici</name>
    <dbReference type="NCBI Taxonomy" id="501010"/>
    <lineage>
        <taxon>Bacteria</taxon>
        <taxon>Bacillati</taxon>
        <taxon>Actinomycetota</taxon>
        <taxon>Actinomycetes</taxon>
        <taxon>Streptosporangiales</taxon>
        <taxon>Nocardiopsidaceae</taxon>
        <taxon>Nocardiopsis</taxon>
    </lineage>
</organism>
<dbReference type="SUPFAM" id="SSF54637">
    <property type="entry name" value="Thioesterase/thiol ester dehydrase-isomerase"/>
    <property type="match status" value="1"/>
</dbReference>
<dbReference type="Pfam" id="PF21089">
    <property type="entry name" value="PKS_DH_N"/>
    <property type="match status" value="1"/>
</dbReference>
<accession>A0A1V3BXN4</accession>
<dbReference type="SMART" id="SM00826">
    <property type="entry name" value="PKS_DH"/>
    <property type="match status" value="1"/>
</dbReference>
<evidence type="ECO:0000256" key="2">
    <source>
        <dbReference type="ARBA" id="ARBA00022553"/>
    </source>
</evidence>
<dbReference type="InterPro" id="IPR020841">
    <property type="entry name" value="PKS_Beta-ketoAc_synthase_dom"/>
</dbReference>
<evidence type="ECO:0000259" key="8">
    <source>
        <dbReference type="PROSITE" id="PS52019"/>
    </source>
</evidence>
<dbReference type="InterPro" id="IPR014043">
    <property type="entry name" value="Acyl_transferase_dom"/>
</dbReference>
<dbReference type="SMART" id="SM00825">
    <property type="entry name" value="PKS_KS"/>
    <property type="match status" value="1"/>
</dbReference>
<dbReference type="PROSITE" id="PS52004">
    <property type="entry name" value="KS3_2"/>
    <property type="match status" value="1"/>
</dbReference>
<evidence type="ECO:0000256" key="1">
    <source>
        <dbReference type="ARBA" id="ARBA00022450"/>
    </source>
</evidence>
<dbReference type="InterPro" id="IPR014031">
    <property type="entry name" value="Ketoacyl_synth_C"/>
</dbReference>
<feature type="active site" description="Proton donor; for dehydratase activity" evidence="5">
    <location>
        <position position="1646"/>
    </location>
</feature>
<dbReference type="InterPro" id="IPR057326">
    <property type="entry name" value="KR_dom"/>
</dbReference>
<feature type="region of interest" description="Disordered" evidence="6">
    <location>
        <begin position="893"/>
        <end position="929"/>
    </location>
</feature>
<keyword evidence="4" id="KW-0012">Acyltransferase</keyword>
<dbReference type="PANTHER" id="PTHR43775">
    <property type="entry name" value="FATTY ACID SYNTHASE"/>
    <property type="match status" value="1"/>
</dbReference>
<dbReference type="PANTHER" id="PTHR43775:SF51">
    <property type="entry name" value="INACTIVE PHENOLPHTHIOCEROL SYNTHESIS POLYKETIDE SYNTHASE TYPE I PKS1-RELATED"/>
    <property type="match status" value="1"/>
</dbReference>
<dbReference type="GO" id="GO:0071770">
    <property type="term" value="P:DIM/DIP cell wall layer assembly"/>
    <property type="evidence" value="ECO:0007669"/>
    <property type="project" value="TreeGrafter"/>
</dbReference>
<dbReference type="InterPro" id="IPR049551">
    <property type="entry name" value="PKS_DH_C"/>
</dbReference>
<dbReference type="InterPro" id="IPR014030">
    <property type="entry name" value="Ketoacyl_synth_N"/>
</dbReference>
<keyword evidence="2" id="KW-0597">Phosphoprotein</keyword>
<dbReference type="GO" id="GO:0004312">
    <property type="term" value="F:fatty acid synthase activity"/>
    <property type="evidence" value="ECO:0007669"/>
    <property type="project" value="TreeGrafter"/>
</dbReference>
<dbReference type="Pfam" id="PF02801">
    <property type="entry name" value="Ketoacyl-synt_C"/>
    <property type="match status" value="1"/>
</dbReference>
<dbReference type="GO" id="GO:0005737">
    <property type="term" value="C:cytoplasm"/>
    <property type="evidence" value="ECO:0007669"/>
    <property type="project" value="TreeGrafter"/>
</dbReference>
<gene>
    <name evidence="9" type="ORF">NOSIN_05460</name>
</gene>
<dbReference type="InterPro" id="IPR016036">
    <property type="entry name" value="Malonyl_transacylase_ACP-bd"/>
</dbReference>
<evidence type="ECO:0000256" key="6">
    <source>
        <dbReference type="SAM" id="MobiDB-lite"/>
    </source>
</evidence>
<feature type="active site" description="Proton acceptor; for dehydratase activity" evidence="5">
    <location>
        <position position="1481"/>
    </location>
</feature>
<dbReference type="Gene3D" id="3.10.129.110">
    <property type="entry name" value="Polyketide synthase dehydratase"/>
    <property type="match status" value="1"/>
</dbReference>
<dbReference type="InterPro" id="IPR016039">
    <property type="entry name" value="Thiolase-like"/>
</dbReference>
<keyword evidence="10" id="KW-1185">Reference proteome</keyword>
<dbReference type="InterPro" id="IPR020807">
    <property type="entry name" value="PKS_DH"/>
</dbReference>
<dbReference type="InterPro" id="IPR016035">
    <property type="entry name" value="Acyl_Trfase/lysoPLipase"/>
</dbReference>
<feature type="region of interest" description="C-terminal hotdog fold" evidence="5">
    <location>
        <begin position="1588"/>
        <end position="1733"/>
    </location>
</feature>
<dbReference type="Gene3D" id="3.40.47.10">
    <property type="match status" value="1"/>
</dbReference>
<dbReference type="Gene3D" id="1.10.1200.10">
    <property type="entry name" value="ACP-like"/>
    <property type="match status" value="1"/>
</dbReference>
<evidence type="ECO:0000259" key="7">
    <source>
        <dbReference type="PROSITE" id="PS52004"/>
    </source>
</evidence>
<keyword evidence="3" id="KW-0808">Transferase</keyword>
<dbReference type="Pfam" id="PF14765">
    <property type="entry name" value="PS-DH"/>
    <property type="match status" value="1"/>
</dbReference>
<reference evidence="10" key="1">
    <citation type="submission" date="2016-08" db="EMBL/GenBank/DDBJ databases">
        <authorList>
            <person name="Tokovenko B."/>
            <person name="Kalinowski J."/>
        </authorList>
    </citation>
    <scope>NUCLEOTIDE SEQUENCE [LARGE SCALE GENOMIC DNA]</scope>
    <source>
        <strain evidence="10">UTMC102</strain>
    </source>
</reference>
<dbReference type="InterPro" id="IPR036291">
    <property type="entry name" value="NAD(P)-bd_dom_sf"/>
</dbReference>
<evidence type="ECO:0000313" key="10">
    <source>
        <dbReference type="Proteomes" id="UP000189004"/>
    </source>
</evidence>
<dbReference type="GO" id="GO:0005886">
    <property type="term" value="C:plasma membrane"/>
    <property type="evidence" value="ECO:0007669"/>
    <property type="project" value="TreeGrafter"/>
</dbReference>
<sequence>MGLCFPDADSHEDLWDNVLAGRRAFRQIPDERMNLADYWSEDPLAEDRFYSRQAAVLQGFEFDRIRYRVSGSSFRSTDMTHWLALETVSRALEDAGFPAGEGLPRRSTGVVVGNSLTGEFTRANTMRLRWPYVRRTVSAALVDHGWGEEEAGAFLTDLEGRYKEPFPRIDEDTLAGGLSNTIAGRVCNHFDLGGGGYTVDGACSSSLLSVVTAANALAQGDLDVAIAGGVDLSIDPFEMVGFAKTGALATGEMRVYDKGSNGFWPGEGSGALVLLREEDAIAQGRRPYALVTGWGVSSDGKGGITRPEEGGHRIALERAYARAGYGVETVGYFEGHGTGTALGDETELMALSGARTAADPSAPPAALGALKANIGHTKAAAGVAGLIKAIMSVHHRVIPPATGHHSPHPLLEAEDAALHVPDRASPWPQGRPVRAGVSAMGFGGINTHITIEADAQHRGEGLTSRARALVSGRQDAELLVVDGSDPAELRQRLTDLADLLPRLSYAELTDLAASLAERSARRPARAAVVASSPESARRSVRALVERLDGGETRVLSPERGIFLAHGTTPPSIRFLFPGQGSGSRGGGVLRRRFTAAERVLASVGLPEGGDQVATEVAQPRIVAGSLAALNVLSDIGIRADGATGHSLGELTVLHWAGALDSETTLGLAALRGRIMARTGRPDGAMAGLACAPGRAEALVEGEPEAVVSGYNGPEQTVVSGSVTAVERVCARARAEGVGATRLRVSHAFHSPLVADAAVEFGRRLDGIDFGPPSPGAVSTVTGRELARDTDPRALLREQVVRPVRFHEALTRLAEDADLLVEVGPGNVLSALAARTVPHVPAVAVDSDAASLAPFLGAVAAAYALGAPVDTRSLFEGRLHRDLPEELTFLASPCESAPGTALGRTGGADRPAGDTAGPAGDPSPGPEDADTLELLRSRAAARAELPVSMVNADTLPLDDLHLSSITVGQLVNEVTLGLGLPPLQATTGYATSSLGELAEMIDALAQTAGEHEEHTRVAGAAPWVRAFEVAHVAGPVPRAVAPALSDGSGWSVHASPGHPLAEPLARALSGLGPGVLLCLPAEAGTEHVGTMLDAAREAVASGDGTRFVVVQGRRGAAGVARTLCQEARGVATTLVTLSDPEPVSPQVREEAVRRVVAETAATSVFAEVRYGADGRRTVPVLRALPPDAATADTGSADAPLGPEDVVLVTGGGKGITAECALSLAKEYGAALALVGRAEEGDPELTANLERMSGAGARFAYSRADVTRPEEVRDAVLALQKRLGTVTAVLHGAGRNEPASLRTLTEQAFHGAIAPKSEGLATVLDALDPRSLRLLVAFGSVIGRAGLRGEAHYSTANDWLTEMTVEFGERYPRTRVLALEWSVWSGAGMGDRLGVVESLARDGVTPLSVEDGVAVLHRVLTDRSAGPVLVVSGRTGDLPTLTTERREFPLGRFTDRPLIHYPGVELVTEAVLSSPDDPYLDDHLLDGDHLFPAVIGMEAMAQVAAAVSGHSGPPVMEGMRFQRPVTVSPGSTTTIRVAALVRDAETVDVVIRSEETGYDADHFRARLRWSRTEPPEEHPSPAAGLPALPRVRIEPSELYGGLLFQGKRFQRLLSYYRASARHVVAELSTSGEDDWFGGFLPQQRTLADPGVRDTAMHVLQACVPDGTLLPESVDLLVLAQNGDEDPGGHVWLDAVERAQDGDSHVYDVDLRDSSGALVERWEGLRLRVVRRTDGTGPWIPALLGPHLERRLEHVLGGSLAVVVDPDSSFDGGIRERRADTERAVSRALDRPVRVRYRPDGRPEVPGTTVSVSHGAGVTLAVTGHGTLACDVETVVERSEQEWAGLLGAGLVPLRDLVAQQVGESVHTAATRVWGALECLSKAGEPCRALVLDSVGEHGWTVLSNGEARVATWATILNGVPDPVVFTVLAGEE</sequence>
<dbReference type="SMART" id="SM00822">
    <property type="entry name" value="PKS_KR"/>
    <property type="match status" value="1"/>
</dbReference>
<dbReference type="Pfam" id="PF00109">
    <property type="entry name" value="ketoacyl-synt"/>
    <property type="match status" value="1"/>
</dbReference>
<dbReference type="PROSITE" id="PS52019">
    <property type="entry name" value="PKS_MFAS_DH"/>
    <property type="match status" value="1"/>
</dbReference>
<dbReference type="Proteomes" id="UP000189004">
    <property type="component" value="Unassembled WGS sequence"/>
</dbReference>
<dbReference type="InterPro" id="IPR049552">
    <property type="entry name" value="PKS_DH_N"/>
</dbReference>
<dbReference type="GO" id="GO:0006633">
    <property type="term" value="P:fatty acid biosynthetic process"/>
    <property type="evidence" value="ECO:0007669"/>
    <property type="project" value="TreeGrafter"/>
</dbReference>
<dbReference type="SUPFAM" id="SSF53901">
    <property type="entry name" value="Thiolase-like"/>
    <property type="match status" value="1"/>
</dbReference>
<evidence type="ECO:0000313" key="9">
    <source>
        <dbReference type="EMBL" id="OOC53324.1"/>
    </source>
</evidence>
<name>A0A1V3BXN4_9ACTN</name>
<proteinExistence type="predicted"/>
<dbReference type="STRING" id="501010.NOSIN_05460"/>
<dbReference type="InterPro" id="IPR001227">
    <property type="entry name" value="Ac_transferase_dom_sf"/>
</dbReference>
<evidence type="ECO:0000256" key="4">
    <source>
        <dbReference type="ARBA" id="ARBA00023315"/>
    </source>
</evidence>
<dbReference type="Gene3D" id="3.40.366.10">
    <property type="entry name" value="Malonyl-Coenzyme A Acyl Carrier Protein, domain 2"/>
    <property type="match status" value="1"/>
</dbReference>
<dbReference type="SUPFAM" id="SSF55048">
    <property type="entry name" value="Probable ACP-binding domain of malonyl-CoA ACP transacylase"/>
    <property type="match status" value="1"/>
</dbReference>
<dbReference type="CDD" id="cd00833">
    <property type="entry name" value="PKS"/>
    <property type="match status" value="1"/>
</dbReference>